<dbReference type="CDD" id="cd00143">
    <property type="entry name" value="PP2Cc"/>
    <property type="match status" value="1"/>
</dbReference>
<dbReference type="GO" id="GO:0004722">
    <property type="term" value="F:protein serine/threonine phosphatase activity"/>
    <property type="evidence" value="ECO:0007669"/>
    <property type="project" value="InterPro"/>
</dbReference>
<dbReference type="SMART" id="SM00332">
    <property type="entry name" value="PP2Cc"/>
    <property type="match status" value="1"/>
</dbReference>
<dbReference type="Proteomes" id="UP000824123">
    <property type="component" value="Unassembled WGS sequence"/>
</dbReference>
<dbReference type="NCBIfam" id="NF033484">
    <property type="entry name" value="Stp1_PP2C_phos"/>
    <property type="match status" value="1"/>
</dbReference>
<dbReference type="SUPFAM" id="SSF81606">
    <property type="entry name" value="PP2C-like"/>
    <property type="match status" value="1"/>
</dbReference>
<name>A0A9D1S4A3_9FIRM</name>
<dbReference type="InterPro" id="IPR001932">
    <property type="entry name" value="PPM-type_phosphatase-like_dom"/>
</dbReference>
<protein>
    <submittedName>
        <fullName evidence="2">Stp1/IreP family PP2C-type Ser/Thr phosphatase</fullName>
    </submittedName>
</protein>
<dbReference type="InterPro" id="IPR015655">
    <property type="entry name" value="PP2C"/>
</dbReference>
<proteinExistence type="predicted"/>
<organism evidence="2 3">
    <name type="scientific">Candidatus Fimadaptatus faecigallinarum</name>
    <dbReference type="NCBI Taxonomy" id="2840814"/>
    <lineage>
        <taxon>Bacteria</taxon>
        <taxon>Bacillati</taxon>
        <taxon>Bacillota</taxon>
        <taxon>Clostridia</taxon>
        <taxon>Eubacteriales</taxon>
        <taxon>Candidatus Fimadaptatus</taxon>
    </lineage>
</organism>
<evidence type="ECO:0000259" key="1">
    <source>
        <dbReference type="PROSITE" id="PS51746"/>
    </source>
</evidence>
<dbReference type="Gene3D" id="3.60.40.10">
    <property type="entry name" value="PPM-type phosphatase domain"/>
    <property type="match status" value="1"/>
</dbReference>
<feature type="domain" description="PPM-type phosphatase" evidence="1">
    <location>
        <begin position="2"/>
        <end position="233"/>
    </location>
</feature>
<dbReference type="SMART" id="SM00331">
    <property type="entry name" value="PP2C_SIG"/>
    <property type="match status" value="1"/>
</dbReference>
<reference evidence="2" key="1">
    <citation type="submission" date="2020-10" db="EMBL/GenBank/DDBJ databases">
        <authorList>
            <person name="Gilroy R."/>
        </authorList>
    </citation>
    <scope>NUCLEOTIDE SEQUENCE</scope>
    <source>
        <strain evidence="2">ChiSxjej2B14-8506</strain>
    </source>
</reference>
<sequence length="238" mass="25843">MKCYAITHPGLVRPDNEDSFFIPESGEPFAMVCDGMGGHRAGEVASRAAVEALRRELTGARPGPEMLREAILNVNRAVYDMAQADSARAGMGTTLTALWWSDDKVLLGHVGDSRLYRYDGTELVQLTHDHTYVQELVAYGEITKSQARVHPQRNLITRAIGTRFSVTVDTAGFERTPGTAYLLCSDGLTNMLEDEQICQILGHGSPQQVLDELLEGALAHGGTDNITAVLALDEEVGS</sequence>
<reference evidence="2" key="2">
    <citation type="journal article" date="2021" name="PeerJ">
        <title>Extensive microbial diversity within the chicken gut microbiome revealed by metagenomics and culture.</title>
        <authorList>
            <person name="Gilroy R."/>
            <person name="Ravi A."/>
            <person name="Getino M."/>
            <person name="Pursley I."/>
            <person name="Horton D.L."/>
            <person name="Alikhan N.F."/>
            <person name="Baker D."/>
            <person name="Gharbi K."/>
            <person name="Hall N."/>
            <person name="Watson M."/>
            <person name="Adriaenssens E.M."/>
            <person name="Foster-Nyarko E."/>
            <person name="Jarju S."/>
            <person name="Secka A."/>
            <person name="Antonio M."/>
            <person name="Oren A."/>
            <person name="Chaudhuri R.R."/>
            <person name="La Ragione R."/>
            <person name="Hildebrand F."/>
            <person name="Pallen M.J."/>
        </authorList>
    </citation>
    <scope>NUCLEOTIDE SEQUENCE</scope>
    <source>
        <strain evidence="2">ChiSxjej2B14-8506</strain>
    </source>
</reference>
<dbReference type="PANTHER" id="PTHR47992">
    <property type="entry name" value="PROTEIN PHOSPHATASE"/>
    <property type="match status" value="1"/>
</dbReference>
<dbReference type="Pfam" id="PF13672">
    <property type="entry name" value="PP2C_2"/>
    <property type="match status" value="1"/>
</dbReference>
<evidence type="ECO:0000313" key="3">
    <source>
        <dbReference type="Proteomes" id="UP000824123"/>
    </source>
</evidence>
<dbReference type="PROSITE" id="PS51746">
    <property type="entry name" value="PPM_2"/>
    <property type="match status" value="1"/>
</dbReference>
<accession>A0A9D1S4A3</accession>
<evidence type="ECO:0000313" key="2">
    <source>
        <dbReference type="EMBL" id="HIU45923.1"/>
    </source>
</evidence>
<dbReference type="AlphaFoldDB" id="A0A9D1S4A3"/>
<gene>
    <name evidence="2" type="ORF">IAC59_01525</name>
</gene>
<dbReference type="EMBL" id="DVNK01000011">
    <property type="protein sequence ID" value="HIU45923.1"/>
    <property type="molecule type" value="Genomic_DNA"/>
</dbReference>
<dbReference type="InterPro" id="IPR036457">
    <property type="entry name" value="PPM-type-like_dom_sf"/>
</dbReference>
<comment type="caution">
    <text evidence="2">The sequence shown here is derived from an EMBL/GenBank/DDBJ whole genome shotgun (WGS) entry which is preliminary data.</text>
</comment>